<gene>
    <name evidence="1" type="ORF">Glove_74g44</name>
</gene>
<organism evidence="1 2">
    <name type="scientific">Diversispora epigaea</name>
    <dbReference type="NCBI Taxonomy" id="1348612"/>
    <lineage>
        <taxon>Eukaryota</taxon>
        <taxon>Fungi</taxon>
        <taxon>Fungi incertae sedis</taxon>
        <taxon>Mucoromycota</taxon>
        <taxon>Glomeromycotina</taxon>
        <taxon>Glomeromycetes</taxon>
        <taxon>Diversisporales</taxon>
        <taxon>Diversisporaceae</taxon>
        <taxon>Diversispora</taxon>
    </lineage>
</organism>
<keyword evidence="2" id="KW-1185">Reference proteome</keyword>
<evidence type="ECO:0000313" key="1">
    <source>
        <dbReference type="EMBL" id="RHZ85008.1"/>
    </source>
</evidence>
<sequence length="194" mass="22508">MYIPTTSCVRCLVLLSKNVLKHVCLLPPLHVSIQDVLCISTSIWPLRPVLDALKHLLEMSLSMPKPDLFGPSCKKVPEYNDGLSYEKENWKKILYWAELYLHAKLFWDSEIAILGKKVEIAERAVGPFLDESKYNPIQQIDCGEREWFRDYIISIFQRSLKLNTSCRVPWGEVTVIATIRKKKKSRKKHIRIPA</sequence>
<dbReference type="EMBL" id="PQFF01000070">
    <property type="protein sequence ID" value="RHZ85008.1"/>
    <property type="molecule type" value="Genomic_DNA"/>
</dbReference>
<evidence type="ECO:0000313" key="2">
    <source>
        <dbReference type="Proteomes" id="UP000266861"/>
    </source>
</evidence>
<protein>
    <submittedName>
        <fullName evidence="1">Uncharacterized protein</fullName>
    </submittedName>
</protein>
<accession>A0A397JDW5</accession>
<dbReference type="AlphaFoldDB" id="A0A397JDW5"/>
<name>A0A397JDW5_9GLOM</name>
<reference evidence="1 2" key="1">
    <citation type="submission" date="2018-08" db="EMBL/GenBank/DDBJ databases">
        <title>Genome and evolution of the arbuscular mycorrhizal fungus Diversispora epigaea (formerly Glomus versiforme) and its bacterial endosymbionts.</title>
        <authorList>
            <person name="Sun X."/>
            <person name="Fei Z."/>
            <person name="Harrison M."/>
        </authorList>
    </citation>
    <scope>NUCLEOTIDE SEQUENCE [LARGE SCALE GENOMIC DNA]</scope>
    <source>
        <strain evidence="1 2">IT104</strain>
    </source>
</reference>
<proteinExistence type="predicted"/>
<dbReference type="OrthoDB" id="10596864at2759"/>
<comment type="caution">
    <text evidence="1">The sequence shown here is derived from an EMBL/GenBank/DDBJ whole genome shotgun (WGS) entry which is preliminary data.</text>
</comment>
<dbReference type="Proteomes" id="UP000266861">
    <property type="component" value="Unassembled WGS sequence"/>
</dbReference>